<protein>
    <submittedName>
        <fullName evidence="1">Alpha amylase family domain protein</fullName>
    </submittedName>
</protein>
<dbReference type="AlphaFoldDB" id="A0A8S7RFY2"/>
<evidence type="ECO:0000313" key="2">
    <source>
        <dbReference type="Proteomes" id="UP000521991"/>
    </source>
</evidence>
<reference evidence="1 2" key="1">
    <citation type="submission" date="2020-02" db="EMBL/GenBank/DDBJ databases">
        <authorList>
            <consortium name="PulseNet: The National Subtyping Network for Foodborne Disease Surveillance"/>
            <person name="Tarr C.L."/>
            <person name="Trees E."/>
            <person name="Katz L.S."/>
            <person name="Carleton-Romer H.A."/>
            <person name="Stroika S."/>
            <person name="Kucerova Z."/>
            <person name="Roache K.F."/>
            <person name="Sabol A.L."/>
            <person name="Besser J."/>
            <person name="Gerner-Smidt P."/>
        </authorList>
    </citation>
    <scope>NUCLEOTIDE SEQUENCE [LARGE SCALE GENOMIC DNA]</scope>
    <source>
        <strain evidence="1 2">PNUSAE004166</strain>
    </source>
</reference>
<evidence type="ECO:0000313" key="1">
    <source>
        <dbReference type="EMBL" id="EFH0368112.1"/>
    </source>
</evidence>
<name>A0A8S7RFY2_ECOLX</name>
<feature type="non-terminal residue" evidence="1">
    <location>
        <position position="1"/>
    </location>
</feature>
<comment type="caution">
    <text evidence="1">The sequence shown here is derived from an EMBL/GenBank/DDBJ whole genome shotgun (WGS) entry which is preliminary data.</text>
</comment>
<gene>
    <name evidence="1" type="ORF">BGM66_004645</name>
</gene>
<dbReference type="EMBL" id="AASURL010000126">
    <property type="protein sequence ID" value="EFH0368112.1"/>
    <property type="molecule type" value="Genomic_DNA"/>
</dbReference>
<sequence length="31" mass="3313">TLRGGTLNINIPGRSALLLGKTGEPPNYLYL</sequence>
<proteinExistence type="predicted"/>
<accession>A0A8S7RFY2</accession>
<dbReference type="Proteomes" id="UP000521991">
    <property type="component" value="Unassembled WGS sequence"/>
</dbReference>
<dbReference type="RefSeq" id="WP_375790343.1">
    <property type="nucleotide sequence ID" value="NZ_BFNA01000045.1"/>
</dbReference>
<organism evidence="1 2">
    <name type="scientific">Escherichia coli</name>
    <dbReference type="NCBI Taxonomy" id="562"/>
    <lineage>
        <taxon>Bacteria</taxon>
        <taxon>Pseudomonadati</taxon>
        <taxon>Pseudomonadota</taxon>
        <taxon>Gammaproteobacteria</taxon>
        <taxon>Enterobacterales</taxon>
        <taxon>Enterobacteriaceae</taxon>
        <taxon>Escherichia</taxon>
    </lineage>
</organism>